<accession>A0A1M6UYQ7</accession>
<organism evidence="1 2">
    <name type="scientific">Desulforamulus aeronauticus DSM 10349</name>
    <dbReference type="NCBI Taxonomy" id="1121421"/>
    <lineage>
        <taxon>Bacteria</taxon>
        <taxon>Bacillati</taxon>
        <taxon>Bacillota</taxon>
        <taxon>Clostridia</taxon>
        <taxon>Eubacteriales</taxon>
        <taxon>Peptococcaceae</taxon>
        <taxon>Desulforamulus</taxon>
    </lineage>
</organism>
<evidence type="ECO:0000313" key="1">
    <source>
        <dbReference type="EMBL" id="SHK74261.1"/>
    </source>
</evidence>
<protein>
    <submittedName>
        <fullName evidence="1">Uncharacterized protein</fullName>
    </submittedName>
</protein>
<reference evidence="2" key="1">
    <citation type="submission" date="2016-11" db="EMBL/GenBank/DDBJ databases">
        <authorList>
            <person name="Varghese N."/>
            <person name="Submissions S."/>
        </authorList>
    </citation>
    <scope>NUCLEOTIDE SEQUENCE [LARGE SCALE GENOMIC DNA]</scope>
    <source>
        <strain evidence="2">DSM 10349</strain>
    </source>
</reference>
<proteinExistence type="predicted"/>
<sequence>MRAHGQFEHQIVVTIVLDSHIASELHKYRVSRQRMRGDIRQAIEEFLSYVTRYNFDYNPTFYLLESYFKSDPKVFVDKVAPVATSIVYLHSMDEERFLKTKEILLKPDAIDYYLTKFNVRTIEDCGRAWVEEYIGDSKKIDNLVQLINLSYVCLLKMTLIHKKDKRPIEKKLDEFESFMTEELGLRLARESHLAMYCFADLAGSFIGVQAGMNFEKAKRILCASAWDIFLIRFPEQLLSPRYLPEMNLAFACTAEKKLAELGELLTLERLLTRSDEEISIPTVSMNLSKLEEKLGRDTATRLMAASEERTLQQILKKERKAINHHKLRYLIEDLEVQLSYLCKSR</sequence>
<evidence type="ECO:0000313" key="2">
    <source>
        <dbReference type="Proteomes" id="UP000183997"/>
    </source>
</evidence>
<name>A0A1M6UYQ7_9FIRM</name>
<dbReference type="Proteomes" id="UP000183997">
    <property type="component" value="Unassembled WGS sequence"/>
</dbReference>
<keyword evidence="2" id="KW-1185">Reference proteome</keyword>
<gene>
    <name evidence="1" type="ORF">SAMN02745123_02985</name>
</gene>
<dbReference type="EMBL" id="FRAR01000022">
    <property type="protein sequence ID" value="SHK74261.1"/>
    <property type="molecule type" value="Genomic_DNA"/>
</dbReference>
<dbReference type="AlphaFoldDB" id="A0A1M6UYQ7"/>